<dbReference type="Pfam" id="PF13568">
    <property type="entry name" value="OMP_b-brl_2"/>
    <property type="match status" value="1"/>
</dbReference>
<protein>
    <submittedName>
        <fullName evidence="3">Outer membrane protein with beta-barrel domain</fullName>
    </submittedName>
</protein>
<dbReference type="RefSeq" id="WP_133995909.1">
    <property type="nucleotide sequence ID" value="NZ_SODV01000002.1"/>
</dbReference>
<evidence type="ECO:0000259" key="2">
    <source>
        <dbReference type="Pfam" id="PF13568"/>
    </source>
</evidence>
<feature type="signal peptide" evidence="1">
    <location>
        <begin position="1"/>
        <end position="20"/>
    </location>
</feature>
<reference evidence="3 4" key="1">
    <citation type="submission" date="2019-03" db="EMBL/GenBank/DDBJ databases">
        <title>Genomic Encyclopedia of Type Strains, Phase IV (KMG-IV): sequencing the most valuable type-strain genomes for metagenomic binning, comparative biology and taxonomic classification.</title>
        <authorList>
            <person name="Goeker M."/>
        </authorList>
    </citation>
    <scope>NUCLEOTIDE SEQUENCE [LARGE SCALE GENOMIC DNA]</scope>
    <source>
        <strain evidence="3 4">DSM 100059</strain>
    </source>
</reference>
<organism evidence="3 4">
    <name type="scientific">Dinghuibacter silviterrae</name>
    <dbReference type="NCBI Taxonomy" id="1539049"/>
    <lineage>
        <taxon>Bacteria</taxon>
        <taxon>Pseudomonadati</taxon>
        <taxon>Bacteroidota</taxon>
        <taxon>Chitinophagia</taxon>
        <taxon>Chitinophagales</taxon>
        <taxon>Chitinophagaceae</taxon>
        <taxon>Dinghuibacter</taxon>
    </lineage>
</organism>
<dbReference type="EMBL" id="SODV01000002">
    <property type="protein sequence ID" value="TDW96019.1"/>
    <property type="molecule type" value="Genomic_DNA"/>
</dbReference>
<dbReference type="Proteomes" id="UP000294498">
    <property type="component" value="Unassembled WGS sequence"/>
</dbReference>
<evidence type="ECO:0000313" key="3">
    <source>
        <dbReference type="EMBL" id="TDW96019.1"/>
    </source>
</evidence>
<evidence type="ECO:0000313" key="4">
    <source>
        <dbReference type="Proteomes" id="UP000294498"/>
    </source>
</evidence>
<keyword evidence="1" id="KW-0732">Signal</keyword>
<dbReference type="AlphaFoldDB" id="A0A4R8DEP5"/>
<name>A0A4R8DEP5_9BACT</name>
<sequence>MKKLVALLVVVSGIHAGASAQSFHLGATLGDNLSKINGTSFNTAFKSGFLAGAYAQIRIGSHWGIQPEVLFIQSNTKTDSSFNQIYSSVAANPGQLKDVHLNYLGIPVLLTYRILKIIDLQAGPQFGILLNNDKTLLQNGQTAFKGGDVTILTGAEVHILRLRVYARYGWGLGNINNISASDATKSDTWKNQSIQLGLGINIL</sequence>
<evidence type="ECO:0000256" key="1">
    <source>
        <dbReference type="SAM" id="SignalP"/>
    </source>
</evidence>
<feature type="domain" description="Outer membrane protein beta-barrel" evidence="2">
    <location>
        <begin position="20"/>
        <end position="175"/>
    </location>
</feature>
<proteinExistence type="predicted"/>
<comment type="caution">
    <text evidence="3">The sequence shown here is derived from an EMBL/GenBank/DDBJ whole genome shotgun (WGS) entry which is preliminary data.</text>
</comment>
<feature type="chain" id="PRO_5020899758" evidence="1">
    <location>
        <begin position="21"/>
        <end position="203"/>
    </location>
</feature>
<gene>
    <name evidence="3" type="ORF">EDB95_3841</name>
</gene>
<dbReference type="InterPro" id="IPR025665">
    <property type="entry name" value="Beta-barrel_OMP_2"/>
</dbReference>
<dbReference type="OrthoDB" id="947434at2"/>
<keyword evidence="4" id="KW-1185">Reference proteome</keyword>
<accession>A0A4R8DEP5</accession>